<feature type="transmembrane region" description="Helical" evidence="1">
    <location>
        <begin position="91"/>
        <end position="113"/>
    </location>
</feature>
<dbReference type="Pfam" id="PF02517">
    <property type="entry name" value="Rce1-like"/>
    <property type="match status" value="1"/>
</dbReference>
<feature type="transmembrane region" description="Helical" evidence="1">
    <location>
        <begin position="125"/>
        <end position="148"/>
    </location>
</feature>
<feature type="domain" description="CAAX prenyl protease 2/Lysostaphin resistance protein A-like" evidence="2">
    <location>
        <begin position="170"/>
        <end position="256"/>
    </location>
</feature>
<dbReference type="EMBL" id="CP002403">
    <property type="protein sequence ID" value="ADU21033.1"/>
    <property type="molecule type" value="Genomic_DNA"/>
</dbReference>
<dbReference type="HOGENOM" id="CLU_813497_0_0_9"/>
<accession>E6UFE7</accession>
<keyword evidence="1" id="KW-0812">Transmembrane</keyword>
<sequence>MFNRTAYVQHNIENTDMTALKNDCLKLGAMLITYRLLTSYFVNMIFIILSCRFLSGKMLSYTSAAELLQSDYKDVIQSTTYAMVFNSSVTITSLIITLLFGCIVLGFSFNGYLKPSADGAKKGLHYFPACFVANVFLSVAINAFVHIMDSAGVTIPEADFSIKTPSTAAILFEFLYLCIIAPFIEETVYRGMILGTLTKYGEFTAILLSSLCFGLMHGNIPQAVSAFGTGLMYACVAVGSGSILPSLIIHALNNTVVSIYTIGNAMKIPHIDTINSTAQIAVAMIGFYVLMTRASYFGTYDGQSSVEKKAVTKAVFTRPAIIIYLLVLISRIIIDIITSNS</sequence>
<evidence type="ECO:0000313" key="4">
    <source>
        <dbReference type="Proteomes" id="UP000006919"/>
    </source>
</evidence>
<dbReference type="InterPro" id="IPR003675">
    <property type="entry name" value="Rce1/LyrA-like_dom"/>
</dbReference>
<dbReference type="KEGG" id="ral:Rumal_0480"/>
<dbReference type="PANTHER" id="PTHR36435:SF1">
    <property type="entry name" value="CAAX AMINO TERMINAL PROTEASE FAMILY PROTEIN"/>
    <property type="match status" value="1"/>
</dbReference>
<feature type="transmembrane region" description="Helical" evidence="1">
    <location>
        <begin position="273"/>
        <end position="296"/>
    </location>
</feature>
<evidence type="ECO:0000256" key="1">
    <source>
        <dbReference type="SAM" id="Phobius"/>
    </source>
</evidence>
<reference evidence="3 4" key="1">
    <citation type="journal article" date="2011" name="J. Bacteriol.">
        <title>Complete genome of the cellulolytic ruminal bacterium Ruminococcus albus 7.</title>
        <authorList>
            <person name="Suen G."/>
            <person name="Stevenson D.M."/>
            <person name="Bruce D.C."/>
            <person name="Chertkov O."/>
            <person name="Copeland A."/>
            <person name="Cheng J.F."/>
            <person name="Detter C."/>
            <person name="Detter J.C."/>
            <person name="Goodwin L.A."/>
            <person name="Han C.S."/>
            <person name="Hauser L.J."/>
            <person name="Ivanova N.N."/>
            <person name="Kyrpides N.C."/>
            <person name="Land M.L."/>
            <person name="Lapidus A."/>
            <person name="Lucas S."/>
            <person name="Ovchinnikova G."/>
            <person name="Pitluck S."/>
            <person name="Tapia R."/>
            <person name="Woyke T."/>
            <person name="Boyum J."/>
            <person name="Mead D."/>
            <person name="Weimer P.J."/>
        </authorList>
    </citation>
    <scope>NUCLEOTIDE SEQUENCE [LARGE SCALE GENOMIC DNA]</scope>
    <source>
        <strain evidence="4">ATCC 27210 / DSM 20455 / JCM 14654 / NCDO 2250 / 7</strain>
    </source>
</reference>
<feature type="transmembrane region" description="Helical" evidence="1">
    <location>
        <begin position="230"/>
        <end position="252"/>
    </location>
</feature>
<dbReference type="eggNOG" id="COG1266">
    <property type="taxonomic scope" value="Bacteria"/>
</dbReference>
<feature type="transmembrane region" description="Helical" evidence="1">
    <location>
        <begin position="36"/>
        <end position="55"/>
    </location>
</feature>
<dbReference type="Proteomes" id="UP000006919">
    <property type="component" value="Chromosome"/>
</dbReference>
<name>E6UFE7_RUMA7</name>
<protein>
    <submittedName>
        <fullName evidence="3">Abortive infection protein</fullName>
    </submittedName>
</protein>
<evidence type="ECO:0000313" key="3">
    <source>
        <dbReference type="EMBL" id="ADU21033.1"/>
    </source>
</evidence>
<dbReference type="AlphaFoldDB" id="E6UFE7"/>
<dbReference type="GO" id="GO:0004175">
    <property type="term" value="F:endopeptidase activity"/>
    <property type="evidence" value="ECO:0007669"/>
    <property type="project" value="UniProtKB-ARBA"/>
</dbReference>
<proteinExistence type="predicted"/>
<feature type="transmembrane region" description="Helical" evidence="1">
    <location>
        <begin position="168"/>
        <end position="188"/>
    </location>
</feature>
<feature type="transmembrane region" description="Helical" evidence="1">
    <location>
        <begin position="316"/>
        <end position="334"/>
    </location>
</feature>
<gene>
    <name evidence="3" type="ordered locus">Rumal_0480</name>
</gene>
<feature type="transmembrane region" description="Helical" evidence="1">
    <location>
        <begin position="200"/>
        <end position="218"/>
    </location>
</feature>
<dbReference type="RefSeq" id="WP_013497225.1">
    <property type="nucleotide sequence ID" value="NC_014833.1"/>
</dbReference>
<dbReference type="GO" id="GO:0080120">
    <property type="term" value="P:CAAX-box protein maturation"/>
    <property type="evidence" value="ECO:0007669"/>
    <property type="project" value="UniProtKB-ARBA"/>
</dbReference>
<organism evidence="3 4">
    <name type="scientific">Ruminococcus albus (strain ATCC 27210 / DSM 20455 / JCM 14654 / NCDO 2250 / 7)</name>
    <dbReference type="NCBI Taxonomy" id="697329"/>
    <lineage>
        <taxon>Bacteria</taxon>
        <taxon>Bacillati</taxon>
        <taxon>Bacillota</taxon>
        <taxon>Clostridia</taxon>
        <taxon>Eubacteriales</taxon>
        <taxon>Oscillospiraceae</taxon>
        <taxon>Ruminococcus</taxon>
    </lineage>
</organism>
<keyword evidence="1" id="KW-1133">Transmembrane helix</keyword>
<dbReference type="InterPro" id="IPR052710">
    <property type="entry name" value="CAAX_protease"/>
</dbReference>
<evidence type="ECO:0000259" key="2">
    <source>
        <dbReference type="Pfam" id="PF02517"/>
    </source>
</evidence>
<dbReference type="MEROPS" id="G05.007"/>
<dbReference type="PANTHER" id="PTHR36435">
    <property type="entry name" value="SLR1288 PROTEIN"/>
    <property type="match status" value="1"/>
</dbReference>
<keyword evidence="1" id="KW-0472">Membrane</keyword>